<reference evidence="1" key="1">
    <citation type="journal article" date="2015" name="Nature">
        <title>Complex archaea that bridge the gap between prokaryotes and eukaryotes.</title>
        <authorList>
            <person name="Spang A."/>
            <person name="Saw J.H."/>
            <person name="Jorgensen S.L."/>
            <person name="Zaremba-Niedzwiedzka K."/>
            <person name="Martijn J."/>
            <person name="Lind A.E."/>
            <person name="van Eijk R."/>
            <person name="Schleper C."/>
            <person name="Guy L."/>
            <person name="Ettema T.J."/>
        </authorList>
    </citation>
    <scope>NUCLEOTIDE SEQUENCE</scope>
</reference>
<sequence>LRPLILEQFDRQLRIGPHIEARFFGALPGGRPTSEVIHAQQSPKETFYPG</sequence>
<name>A0A0F8YC78_9ZZZZ</name>
<proteinExistence type="predicted"/>
<evidence type="ECO:0000313" key="1">
    <source>
        <dbReference type="EMBL" id="KKK51749.1"/>
    </source>
</evidence>
<dbReference type="AlphaFoldDB" id="A0A0F8YC78"/>
<dbReference type="EMBL" id="LAZR01067354">
    <property type="protein sequence ID" value="KKK51749.1"/>
    <property type="molecule type" value="Genomic_DNA"/>
</dbReference>
<organism evidence="1">
    <name type="scientific">marine sediment metagenome</name>
    <dbReference type="NCBI Taxonomy" id="412755"/>
    <lineage>
        <taxon>unclassified sequences</taxon>
        <taxon>metagenomes</taxon>
        <taxon>ecological metagenomes</taxon>
    </lineage>
</organism>
<accession>A0A0F8YC78</accession>
<protein>
    <submittedName>
        <fullName evidence="1">Uncharacterized protein</fullName>
    </submittedName>
</protein>
<feature type="non-terminal residue" evidence="1">
    <location>
        <position position="1"/>
    </location>
</feature>
<comment type="caution">
    <text evidence="1">The sequence shown here is derived from an EMBL/GenBank/DDBJ whole genome shotgun (WGS) entry which is preliminary data.</text>
</comment>
<gene>
    <name evidence="1" type="ORF">LCGC14_3111820</name>
</gene>